<feature type="region of interest" description="Disordered" evidence="4">
    <location>
        <begin position="1"/>
        <end position="69"/>
    </location>
</feature>
<evidence type="ECO:0000256" key="2">
    <source>
        <dbReference type="ARBA" id="ARBA00023002"/>
    </source>
</evidence>
<dbReference type="GO" id="GO:0003682">
    <property type="term" value="F:chromatin binding"/>
    <property type="evidence" value="ECO:0007669"/>
    <property type="project" value="TreeGrafter"/>
</dbReference>
<comment type="similarity">
    <text evidence="1">Belongs to the flavin monoamine oxidase family.</text>
</comment>
<feature type="DNA-binding region" description="HMG box" evidence="3">
    <location>
        <begin position="1022"/>
        <end position="1102"/>
    </location>
</feature>
<protein>
    <recommendedName>
        <fullName evidence="9">SWIRM domain-containing protein</fullName>
    </recommendedName>
</protein>
<dbReference type="InterPro" id="IPR036388">
    <property type="entry name" value="WH-like_DNA-bd_sf"/>
</dbReference>
<dbReference type="STRING" id="1328760.A0A165JBE2"/>
<keyword evidence="3" id="KW-0238">DNA-binding</keyword>
<dbReference type="InterPro" id="IPR002937">
    <property type="entry name" value="Amino_oxidase"/>
</dbReference>
<dbReference type="GO" id="GO:0050660">
    <property type="term" value="F:flavin adenine dinucleotide binding"/>
    <property type="evidence" value="ECO:0007669"/>
    <property type="project" value="TreeGrafter"/>
</dbReference>
<feature type="compositionally biased region" description="Polar residues" evidence="4">
    <location>
        <begin position="49"/>
        <end position="69"/>
    </location>
</feature>
<dbReference type="Gene3D" id="1.10.10.10">
    <property type="entry name" value="Winged helix-like DNA-binding domain superfamily/Winged helix DNA-binding domain"/>
    <property type="match status" value="1"/>
</dbReference>
<dbReference type="InParanoid" id="A0A165JBE2"/>
<proteinExistence type="inferred from homology"/>
<dbReference type="PANTHER" id="PTHR10742:SF386">
    <property type="entry name" value="LYSINE-SPECIFIC HISTONE DEMETHYLASE 1A"/>
    <property type="match status" value="1"/>
</dbReference>
<feature type="domain" description="HMG box" evidence="5">
    <location>
        <begin position="1022"/>
        <end position="1102"/>
    </location>
</feature>
<dbReference type="SUPFAM" id="SSF51905">
    <property type="entry name" value="FAD/NAD(P)-binding domain"/>
    <property type="match status" value="1"/>
</dbReference>
<dbReference type="Gene3D" id="3.90.660.10">
    <property type="match status" value="1"/>
</dbReference>
<dbReference type="PANTHER" id="PTHR10742">
    <property type="entry name" value="FLAVIN MONOAMINE OXIDASE"/>
    <property type="match status" value="1"/>
</dbReference>
<dbReference type="PROSITE" id="PS50118">
    <property type="entry name" value="HMG_BOX_2"/>
    <property type="match status" value="1"/>
</dbReference>
<evidence type="ECO:0000259" key="5">
    <source>
        <dbReference type="PROSITE" id="PS50118"/>
    </source>
</evidence>
<dbReference type="SUPFAM" id="SSF47095">
    <property type="entry name" value="HMG-box"/>
    <property type="match status" value="1"/>
</dbReference>
<dbReference type="GO" id="GO:0010468">
    <property type="term" value="P:regulation of gene expression"/>
    <property type="evidence" value="ECO:0007669"/>
    <property type="project" value="UniProtKB-ARBA"/>
</dbReference>
<feature type="region of interest" description="Disordered" evidence="4">
    <location>
        <begin position="136"/>
        <end position="241"/>
    </location>
</feature>
<organism evidence="7 8">
    <name type="scientific">Xylona heveae (strain CBS 132557 / TC161)</name>
    <dbReference type="NCBI Taxonomy" id="1328760"/>
    <lineage>
        <taxon>Eukaryota</taxon>
        <taxon>Fungi</taxon>
        <taxon>Dikarya</taxon>
        <taxon>Ascomycota</taxon>
        <taxon>Pezizomycotina</taxon>
        <taxon>Xylonomycetes</taxon>
        <taxon>Xylonales</taxon>
        <taxon>Xylonaceae</taxon>
        <taxon>Xylona</taxon>
    </lineage>
</organism>
<dbReference type="GO" id="GO:0006338">
    <property type="term" value="P:chromatin remodeling"/>
    <property type="evidence" value="ECO:0007669"/>
    <property type="project" value="TreeGrafter"/>
</dbReference>
<dbReference type="OMA" id="WCAENPF"/>
<dbReference type="GO" id="GO:0005634">
    <property type="term" value="C:nucleus"/>
    <property type="evidence" value="ECO:0007669"/>
    <property type="project" value="UniProtKB-UniRule"/>
</dbReference>
<dbReference type="InterPro" id="IPR009071">
    <property type="entry name" value="HMG_box_dom"/>
</dbReference>
<name>A0A165JBE2_XYLHT</name>
<dbReference type="EMBL" id="KV407454">
    <property type="protein sequence ID" value="KZF26008.1"/>
    <property type="molecule type" value="Genomic_DNA"/>
</dbReference>
<dbReference type="PROSITE" id="PS50934">
    <property type="entry name" value="SWIRM"/>
    <property type="match status" value="1"/>
</dbReference>
<reference evidence="7 8" key="1">
    <citation type="journal article" date="2016" name="Fungal Biol.">
        <title>The genome of Xylona heveae provides a window into fungal endophytism.</title>
        <authorList>
            <person name="Gazis R."/>
            <person name="Kuo A."/>
            <person name="Riley R."/>
            <person name="LaButti K."/>
            <person name="Lipzen A."/>
            <person name="Lin J."/>
            <person name="Amirebrahimi M."/>
            <person name="Hesse C.N."/>
            <person name="Spatafora J.W."/>
            <person name="Henrissat B."/>
            <person name="Hainaut M."/>
            <person name="Grigoriev I.V."/>
            <person name="Hibbett D.S."/>
        </authorList>
    </citation>
    <scope>NUCLEOTIDE SEQUENCE [LARGE SCALE GENOMIC DNA]</scope>
    <source>
        <strain evidence="7 8">TC161</strain>
    </source>
</reference>
<dbReference type="GO" id="GO:0016491">
    <property type="term" value="F:oxidoreductase activity"/>
    <property type="evidence" value="ECO:0007669"/>
    <property type="project" value="UniProtKB-KW"/>
</dbReference>
<dbReference type="InterPro" id="IPR009057">
    <property type="entry name" value="Homeodomain-like_sf"/>
</dbReference>
<dbReference type="RefSeq" id="XP_018191563.1">
    <property type="nucleotide sequence ID" value="XM_018330391.1"/>
</dbReference>
<sequence>MTDSARHDKQKSPGPLDDIETNPSGYNLKVPLAAQAHAAQDESLGGTNGTDTGVMSSVGNNTSNDIYGELTNNPTTDAFSEFNDASALINGDINSGDSGYAPSSAGINAWYDQASEQEPTQSLPALIDGYHHDIDARAGSSDLGKEESTTRSQTADGTAQKSSATFKLQPATKENNPATLLAAQTPTTSSSIPSLPPSQLVSHNSPAPFPVDPEVKDQAPSSARSSLAPHSLSTKLDVRPRSSIPSNILPEDYAQQCIHAAYSSRLNPFALHPDEYQMLREHINGLQVTSYLNIRNGILRLWVRNPLVAVTKEEAAGCAKDYRWYSLAEVAYEWLVRRGYINFGCVEVPAIPSTSSSPSSNGIAKPRRETIVVVGAGMAGLGCARQLEGLFTQFADYWTSHGKQPPKVVVVEGRGRIGGRVYSHPLRTQENERISKRLRCTAEMGAQIITGFDHGNPLSILVRGQLALHYHPMRDNSVLHDVDGSPVNKERDILVERLFNDILDRASVYRHKPNIPKTAEGDRELIEMGRDPTGEGGRSLSKVEEALAQNSSIKSTIVPAEEEDKQKVPAGIDKMTGKAHVAFGSASKDPAAATAKSLGWALGVGVPESQSIDLDAVTSVKHPTLGATMDEAVKQYQKLLGLTPQDLRLVNWHFANLEYANAVNVSQLSLGGWDQDIGNEFEGEHAEIIGGYTQVPRGIWRSPSPLDVRFKHAVKSIHYHTDSKDDSKGTTKVECDNGEIIDADKVVVTAPLGVFKKGSIKFEPSLPDWKLGVIERMGFGVLNKIVLVYDKPFWDVSRDMFGLLREPESRDSLDQKDYVSRRGRLYLFWNCTKISGQPTLIALMAGDAAHQAEATKDHVLLDEVTLELSKIFKPTTIPKPRETIITRWSQDPFARGSYSYVAAETRPDDYDVMARPIGNLLFAGEATCGTHPATVHGAYLSGLRAASEVLESILGPIQIPTPLVPPKQKAESLSSVAGQKRQAENSALRQAHELKIARLEDYEAAIQTEIFTKLGPRPLKPGKPGANPFLLYQKDHWAPCKARCDEARRVATRNPQAKAGRDEIRAALGQMWRDASAEEKQPYLEQTACNKQANSEYAADFKRRVEQWDHDAERIRQEYRQQHPSQAGEEENRLWEQVGTARSSERRAKRISGYAEVSDTEMDLDT</sequence>
<dbReference type="Proteomes" id="UP000076632">
    <property type="component" value="Unassembled WGS sequence"/>
</dbReference>
<dbReference type="InterPro" id="IPR036910">
    <property type="entry name" value="HMG_box_dom_sf"/>
</dbReference>
<dbReference type="SUPFAM" id="SSF54373">
    <property type="entry name" value="FAD-linked reductases, C-terminal domain"/>
    <property type="match status" value="1"/>
</dbReference>
<accession>A0A165JBE2</accession>
<dbReference type="Gene3D" id="1.10.30.10">
    <property type="entry name" value="High mobility group box domain"/>
    <property type="match status" value="1"/>
</dbReference>
<keyword evidence="8" id="KW-1185">Reference proteome</keyword>
<evidence type="ECO:0000313" key="8">
    <source>
        <dbReference type="Proteomes" id="UP000076632"/>
    </source>
</evidence>
<evidence type="ECO:0000256" key="1">
    <source>
        <dbReference type="ARBA" id="ARBA00005995"/>
    </source>
</evidence>
<dbReference type="AlphaFoldDB" id="A0A165JBE2"/>
<evidence type="ECO:0000259" key="6">
    <source>
        <dbReference type="PROSITE" id="PS50934"/>
    </source>
</evidence>
<evidence type="ECO:0000256" key="3">
    <source>
        <dbReference type="PROSITE-ProRule" id="PRU00267"/>
    </source>
</evidence>
<dbReference type="OrthoDB" id="9982100at2759"/>
<dbReference type="InterPro" id="IPR050281">
    <property type="entry name" value="Flavin_monoamine_oxidase"/>
</dbReference>
<dbReference type="Gene3D" id="3.50.50.60">
    <property type="entry name" value="FAD/NAD(P)-binding domain"/>
    <property type="match status" value="2"/>
</dbReference>
<feature type="region of interest" description="Disordered" evidence="4">
    <location>
        <begin position="1114"/>
        <end position="1166"/>
    </location>
</feature>
<dbReference type="SUPFAM" id="SSF46689">
    <property type="entry name" value="Homeodomain-like"/>
    <property type="match status" value="1"/>
</dbReference>
<dbReference type="Pfam" id="PF01593">
    <property type="entry name" value="Amino_oxidase"/>
    <property type="match status" value="2"/>
</dbReference>
<dbReference type="FunFam" id="3.50.50.60:FF:000249">
    <property type="entry name" value="Lysine-specific histone demethylase Aof2"/>
    <property type="match status" value="1"/>
</dbReference>
<feature type="compositionally biased region" description="Basic and acidic residues" evidence="4">
    <location>
        <begin position="1"/>
        <end position="11"/>
    </location>
</feature>
<feature type="domain" description="SWIRM" evidence="6">
    <location>
        <begin position="257"/>
        <end position="352"/>
    </location>
</feature>
<feature type="compositionally biased region" description="Polar residues" evidence="4">
    <location>
        <begin position="150"/>
        <end position="176"/>
    </location>
</feature>
<evidence type="ECO:0000313" key="7">
    <source>
        <dbReference type="EMBL" id="KZF26008.1"/>
    </source>
</evidence>
<keyword evidence="3" id="KW-0539">Nucleus</keyword>
<evidence type="ECO:0000256" key="4">
    <source>
        <dbReference type="SAM" id="MobiDB-lite"/>
    </source>
</evidence>
<gene>
    <name evidence="7" type="ORF">L228DRAFT_225689</name>
</gene>
<dbReference type="InterPro" id="IPR036188">
    <property type="entry name" value="FAD/NAD-bd_sf"/>
</dbReference>
<evidence type="ECO:0008006" key="9">
    <source>
        <dbReference type="Google" id="ProtNLM"/>
    </source>
</evidence>
<dbReference type="InterPro" id="IPR007526">
    <property type="entry name" value="SWIRM"/>
</dbReference>
<keyword evidence="2" id="KW-0560">Oxidoreductase</keyword>
<dbReference type="FunFam" id="1.10.10.10:FF:000064">
    <property type="entry name" value="Lysine-specific histone demethylase 1A"/>
    <property type="match status" value="1"/>
</dbReference>
<dbReference type="GeneID" id="28895528"/>
<dbReference type="Pfam" id="PF04433">
    <property type="entry name" value="SWIRM"/>
    <property type="match status" value="1"/>
</dbReference>
<dbReference type="GO" id="GO:0003677">
    <property type="term" value="F:DNA binding"/>
    <property type="evidence" value="ECO:0007669"/>
    <property type="project" value="UniProtKB-UniRule"/>
</dbReference>
<feature type="compositionally biased region" description="Low complexity" evidence="4">
    <location>
        <begin position="177"/>
        <end position="193"/>
    </location>
</feature>